<proteinExistence type="inferred from homology"/>
<dbReference type="GO" id="GO:0034220">
    <property type="term" value="P:monoatomic ion transmembrane transport"/>
    <property type="evidence" value="ECO:0007669"/>
    <property type="project" value="UniProtKB-KW"/>
</dbReference>
<comment type="subcellular location">
    <subcellularLocation>
        <location evidence="1">Cell junction</location>
        <location evidence="1">Gap junction</location>
    </subcellularLocation>
    <subcellularLocation>
        <location evidence="2 12">Cell membrane</location>
        <topology evidence="2 12">Multi-pass membrane protein</topology>
    </subcellularLocation>
</comment>
<keyword evidence="5 12" id="KW-0812">Transmembrane</keyword>
<name>A0A7R8VGI8_TIMDO</name>
<evidence type="ECO:0000256" key="1">
    <source>
        <dbReference type="ARBA" id="ARBA00004610"/>
    </source>
</evidence>
<dbReference type="Pfam" id="PF00876">
    <property type="entry name" value="Innexin"/>
    <property type="match status" value="3"/>
</dbReference>
<sequence length="606" mass="70486">MDHSTFSSTPAFQGTVGVEVPYPGVGNSQAGTVKYTKYYQWCSVVLFIQVLYTSRNFKYTSGTLFPGTVYSKEVHPTEIRTSISPSSAVEHNTTSALANYATEADLVMLDIFRGLRNLVKISHIHIDSPIFRLHYSITVMILIAFSLIVTTRQYVGNPIDCIHTKDIPEDVLNTFCWIHSTYTMKSAFKKKVGVEVPYKGVDSSKGNTEDRKCYMYYHITRFFKFHSYTIDSPIFKLHYKVTVGILIGFCVMLAARQYVGDPIECIDANHVGKDILNMFCWIHSTYSVHSAFLLQIGLDIPYPGVENSRRSKDHKVHHFYQWVAFCLFFQMSRKNFAVSPYQTRYTMLQAILFYTPRWLWKNWEGGKIHALMMDLDVGICSEIEKKQKKKLLLDYLWDNLKFHNWWAYRYYFCELLALANVIGQMFLMNRFFDGAFLTFGIDVISFVESDQEDRVDPMIYIFPRMTKCTFYKYGVSGEVERLDAVCILPLNVVNEKIYIFLWFWFLILFVLTSGCILYRIIIILSPRMRVYLLRLRFRLIRRDAIDVIVCKSKMGDWFLIYMLGENVDSLIFRDVMHELAARLGHRHHLHIHPSSGLGGGKEIQEA</sequence>
<evidence type="ECO:0000256" key="7">
    <source>
        <dbReference type="ARBA" id="ARBA00022949"/>
    </source>
</evidence>
<keyword evidence="8 12" id="KW-1133">Transmembrane helix</keyword>
<organism evidence="13">
    <name type="scientific">Timema douglasi</name>
    <name type="common">Walking stick</name>
    <dbReference type="NCBI Taxonomy" id="61478"/>
    <lineage>
        <taxon>Eukaryota</taxon>
        <taxon>Metazoa</taxon>
        <taxon>Ecdysozoa</taxon>
        <taxon>Arthropoda</taxon>
        <taxon>Hexapoda</taxon>
        <taxon>Insecta</taxon>
        <taxon>Pterygota</taxon>
        <taxon>Neoptera</taxon>
        <taxon>Polyneoptera</taxon>
        <taxon>Phasmatodea</taxon>
        <taxon>Timematodea</taxon>
        <taxon>Timematoidea</taxon>
        <taxon>Timematidae</taxon>
        <taxon>Timema</taxon>
    </lineage>
</organism>
<keyword evidence="9 12" id="KW-0406">Ion transport</keyword>
<dbReference type="EMBL" id="OA565290">
    <property type="protein sequence ID" value="CAD7196694.1"/>
    <property type="molecule type" value="Genomic_DNA"/>
</dbReference>
<accession>A0A7R8VGI8</accession>
<evidence type="ECO:0000256" key="2">
    <source>
        <dbReference type="ARBA" id="ARBA00004651"/>
    </source>
</evidence>
<keyword evidence="6" id="KW-0303">Gap junction</keyword>
<evidence type="ECO:0000256" key="6">
    <source>
        <dbReference type="ARBA" id="ARBA00022868"/>
    </source>
</evidence>
<keyword evidence="7" id="KW-0965">Cell junction</keyword>
<evidence type="ECO:0000256" key="9">
    <source>
        <dbReference type="ARBA" id="ARBA00023065"/>
    </source>
</evidence>
<comment type="function">
    <text evidence="12">Structural component of the gap junctions.</text>
</comment>
<evidence type="ECO:0000256" key="3">
    <source>
        <dbReference type="ARBA" id="ARBA00022448"/>
    </source>
</evidence>
<feature type="transmembrane region" description="Helical" evidence="12">
    <location>
        <begin position="497"/>
        <end position="524"/>
    </location>
</feature>
<protein>
    <recommendedName>
        <fullName evidence="12">Innexin</fullName>
    </recommendedName>
</protein>
<dbReference type="GO" id="GO:0005921">
    <property type="term" value="C:gap junction"/>
    <property type="evidence" value="ECO:0007669"/>
    <property type="project" value="UniProtKB-SubCell"/>
</dbReference>
<feature type="transmembrane region" description="Helical" evidence="12">
    <location>
        <begin position="408"/>
        <end position="427"/>
    </location>
</feature>
<evidence type="ECO:0000256" key="5">
    <source>
        <dbReference type="ARBA" id="ARBA00022692"/>
    </source>
</evidence>
<evidence type="ECO:0000256" key="8">
    <source>
        <dbReference type="ARBA" id="ARBA00022989"/>
    </source>
</evidence>
<keyword evidence="11 12" id="KW-0407">Ion channel</keyword>
<evidence type="ECO:0000256" key="4">
    <source>
        <dbReference type="ARBA" id="ARBA00022475"/>
    </source>
</evidence>
<evidence type="ECO:0000256" key="12">
    <source>
        <dbReference type="RuleBase" id="RU010713"/>
    </source>
</evidence>
<dbReference type="PRINTS" id="PR01262">
    <property type="entry name" value="INNEXIN"/>
</dbReference>
<keyword evidence="10 12" id="KW-0472">Membrane</keyword>
<feature type="transmembrane region" description="Helical" evidence="12">
    <location>
        <begin position="130"/>
        <end position="149"/>
    </location>
</feature>
<evidence type="ECO:0000256" key="11">
    <source>
        <dbReference type="ARBA" id="ARBA00023303"/>
    </source>
</evidence>
<dbReference type="PANTHER" id="PTHR11893">
    <property type="entry name" value="INNEXIN"/>
    <property type="match status" value="1"/>
</dbReference>
<evidence type="ECO:0000313" key="13">
    <source>
        <dbReference type="EMBL" id="CAD7196694.1"/>
    </source>
</evidence>
<dbReference type="GO" id="GO:0005886">
    <property type="term" value="C:plasma membrane"/>
    <property type="evidence" value="ECO:0007669"/>
    <property type="project" value="UniProtKB-SubCell"/>
</dbReference>
<dbReference type="GO" id="GO:0005243">
    <property type="term" value="F:gap junction channel activity"/>
    <property type="evidence" value="ECO:0007669"/>
    <property type="project" value="TreeGrafter"/>
</dbReference>
<dbReference type="PANTHER" id="PTHR11893:SF40">
    <property type="entry name" value="INNEXIN SHAKING-B"/>
    <property type="match status" value="1"/>
</dbReference>
<keyword evidence="3 12" id="KW-0813">Transport</keyword>
<comment type="caution">
    <text evidence="12">Lacks conserved residue(s) required for the propagation of feature annotation.</text>
</comment>
<keyword evidence="4" id="KW-1003">Cell membrane</keyword>
<evidence type="ECO:0000256" key="10">
    <source>
        <dbReference type="ARBA" id="ARBA00023136"/>
    </source>
</evidence>
<dbReference type="PROSITE" id="PS51013">
    <property type="entry name" value="PANNEXIN"/>
    <property type="match status" value="1"/>
</dbReference>
<gene>
    <name evidence="12" type="primary">inx</name>
    <name evidence="13" type="ORF">TDIB3V08_LOCUS3029</name>
</gene>
<comment type="similarity">
    <text evidence="12">Belongs to the pannexin family.</text>
</comment>
<dbReference type="AlphaFoldDB" id="A0A7R8VGI8"/>
<reference evidence="13" key="1">
    <citation type="submission" date="2020-11" db="EMBL/GenBank/DDBJ databases">
        <authorList>
            <person name="Tran Van P."/>
        </authorList>
    </citation>
    <scope>NUCLEOTIDE SEQUENCE</scope>
</reference>
<dbReference type="InterPro" id="IPR000990">
    <property type="entry name" value="Innexin"/>
</dbReference>